<reference evidence="1 2" key="1">
    <citation type="submission" date="2021-05" db="EMBL/GenBank/DDBJ databases">
        <title>Novel Bacillus species.</title>
        <authorList>
            <person name="Liu G."/>
        </authorList>
    </citation>
    <scope>NUCLEOTIDE SEQUENCE [LARGE SCALE GENOMIC DNA]</scope>
    <source>
        <strain evidence="1 2">FJAT-49705</strain>
    </source>
</reference>
<evidence type="ECO:0000313" key="1">
    <source>
        <dbReference type="EMBL" id="MBS4193305.1"/>
    </source>
</evidence>
<sequence length="64" mass="7084">MKVIHDAKNKGEIRTSMTDEQIAKMFVSSSDGIGIRSILVGTDGPSMKRALMELWDGIYLELKA</sequence>
<dbReference type="Gene3D" id="1.10.357.10">
    <property type="entry name" value="Tetracycline Repressor, domain 2"/>
    <property type="match status" value="1"/>
</dbReference>
<evidence type="ECO:0000313" key="2">
    <source>
        <dbReference type="Proteomes" id="UP000681027"/>
    </source>
</evidence>
<organism evidence="1 2">
    <name type="scientific">Cytobacillus citreus</name>
    <dbReference type="NCBI Taxonomy" id="2833586"/>
    <lineage>
        <taxon>Bacteria</taxon>
        <taxon>Bacillati</taxon>
        <taxon>Bacillota</taxon>
        <taxon>Bacilli</taxon>
        <taxon>Bacillales</taxon>
        <taxon>Bacillaceae</taxon>
        <taxon>Cytobacillus</taxon>
    </lineage>
</organism>
<evidence type="ECO:0008006" key="3">
    <source>
        <dbReference type="Google" id="ProtNLM"/>
    </source>
</evidence>
<dbReference type="EMBL" id="JAGYPM010000010">
    <property type="protein sequence ID" value="MBS4193305.1"/>
    <property type="molecule type" value="Genomic_DNA"/>
</dbReference>
<comment type="caution">
    <text evidence="1">The sequence shown here is derived from an EMBL/GenBank/DDBJ whole genome shotgun (WGS) entry which is preliminary data.</text>
</comment>
<name>A0ABS5NZP4_9BACI</name>
<dbReference type="RefSeq" id="WP_213104741.1">
    <property type="nucleotide sequence ID" value="NZ_JAGYPM010000010.1"/>
</dbReference>
<proteinExistence type="predicted"/>
<keyword evidence="2" id="KW-1185">Reference proteome</keyword>
<accession>A0ABS5NZP4</accession>
<gene>
    <name evidence="1" type="ORF">KHA94_24785</name>
</gene>
<dbReference type="Proteomes" id="UP000681027">
    <property type="component" value="Unassembled WGS sequence"/>
</dbReference>
<protein>
    <recommendedName>
        <fullName evidence="3">TetR family transcriptional regulator</fullName>
    </recommendedName>
</protein>